<proteinExistence type="predicted"/>
<dbReference type="Gene3D" id="3.20.20.80">
    <property type="entry name" value="Glycosidases"/>
    <property type="match status" value="1"/>
</dbReference>
<organism evidence="1 2">
    <name type="scientific">Nonomuraea endophytica</name>
    <dbReference type="NCBI Taxonomy" id="714136"/>
    <lineage>
        <taxon>Bacteria</taxon>
        <taxon>Bacillati</taxon>
        <taxon>Actinomycetota</taxon>
        <taxon>Actinomycetes</taxon>
        <taxon>Streptosporangiales</taxon>
        <taxon>Streptosporangiaceae</taxon>
        <taxon>Nonomuraea</taxon>
    </lineage>
</organism>
<dbReference type="InterPro" id="IPR017853">
    <property type="entry name" value="GH"/>
</dbReference>
<dbReference type="RefSeq" id="WP_184964701.1">
    <property type="nucleotide sequence ID" value="NZ_JACHIN010000006.1"/>
</dbReference>
<accession>A0A7W8A480</accession>
<name>A0A7W8A480_9ACTN</name>
<dbReference type="GO" id="GO:0005576">
    <property type="term" value="C:extracellular region"/>
    <property type="evidence" value="ECO:0007669"/>
    <property type="project" value="UniProtKB-SubCell"/>
</dbReference>
<dbReference type="Proteomes" id="UP000568380">
    <property type="component" value="Unassembled WGS sequence"/>
</dbReference>
<dbReference type="AlphaFoldDB" id="A0A7W8A480"/>
<dbReference type="EMBL" id="JACHIN010000006">
    <property type="protein sequence ID" value="MBB5079230.1"/>
    <property type="molecule type" value="Genomic_DNA"/>
</dbReference>
<evidence type="ECO:0000313" key="1">
    <source>
        <dbReference type="EMBL" id="MBB5079230.1"/>
    </source>
</evidence>
<dbReference type="GO" id="GO:0016985">
    <property type="term" value="F:mannan endo-1,4-beta-mannosidase activity"/>
    <property type="evidence" value="ECO:0007669"/>
    <property type="project" value="TreeGrafter"/>
</dbReference>
<reference evidence="1 2" key="1">
    <citation type="submission" date="2020-08" db="EMBL/GenBank/DDBJ databases">
        <title>Genomic Encyclopedia of Type Strains, Phase IV (KMG-IV): sequencing the most valuable type-strain genomes for metagenomic binning, comparative biology and taxonomic classification.</title>
        <authorList>
            <person name="Goeker M."/>
        </authorList>
    </citation>
    <scope>NUCLEOTIDE SEQUENCE [LARGE SCALE GENOMIC DNA]</scope>
    <source>
        <strain evidence="1 2">DSM 45385</strain>
    </source>
</reference>
<sequence>MAMGVWMAGMLMALLPVVPGPDSGFVRAEGTRLTLDGRPYVMAGLNVYNAASDGNCWYPMSLGRSLRQMRGNVIRVWFFQRLATKDGRRDWRALDRVLATARRHGVKVLPVLTDQWGKCEWSGYKTESWYRGGYREIDPGGTVSYRDWVAEAVRRYRHDPAIAMWTLVNEAEAKPSGAADCGPGATGALRGFADDVGAVAKAASPAHLLTLGTMGGGQCGTAAQNYREVYASPALDVCEYHDYHEPDEAIPGNEFDGLAVRLAQCEALDKPLFVGEAGIDPKATGGLRGRARAYAVKMSAQFAAGVVGFVVWAWCDAGRTDGDAFVVRPRDPVLKVLDRWTRRKPRL</sequence>
<gene>
    <name evidence="1" type="ORF">HNR40_004716</name>
</gene>
<keyword evidence="2" id="KW-1185">Reference proteome</keyword>
<comment type="caution">
    <text evidence="1">The sequence shown here is derived from an EMBL/GenBank/DDBJ whole genome shotgun (WGS) entry which is preliminary data.</text>
</comment>
<protein>
    <recommendedName>
        <fullName evidence="3">Beta-mannosidase</fullName>
    </recommendedName>
</protein>
<dbReference type="PANTHER" id="PTHR31451">
    <property type="match status" value="1"/>
</dbReference>
<evidence type="ECO:0000313" key="2">
    <source>
        <dbReference type="Proteomes" id="UP000568380"/>
    </source>
</evidence>
<dbReference type="SUPFAM" id="SSF51445">
    <property type="entry name" value="(Trans)glycosidases"/>
    <property type="match status" value="1"/>
</dbReference>
<dbReference type="PANTHER" id="PTHR31451:SF39">
    <property type="entry name" value="MANNAN ENDO-1,4-BETA-MANNOSIDASE 1"/>
    <property type="match status" value="1"/>
</dbReference>
<dbReference type="InterPro" id="IPR045053">
    <property type="entry name" value="MAN-like"/>
</dbReference>
<evidence type="ECO:0008006" key="3">
    <source>
        <dbReference type="Google" id="ProtNLM"/>
    </source>
</evidence>